<protein>
    <submittedName>
        <fullName evidence="2">Uncharacterized protein</fullName>
    </submittedName>
</protein>
<accession>A0A5C3E0U5</accession>
<dbReference type="OrthoDB" id="2553103at2759"/>
<feature type="region of interest" description="Disordered" evidence="1">
    <location>
        <begin position="367"/>
        <end position="501"/>
    </location>
</feature>
<feature type="compositionally biased region" description="Basic and acidic residues" evidence="1">
    <location>
        <begin position="264"/>
        <end position="276"/>
    </location>
</feature>
<sequence length="501" mass="54630">MLEQHAPHVFALSSSPHRQRSPPMQPQEPRSILKKPSSAPLSPAGSRSPSFLSSPVMSPKTDTFALTAYRPQQWTVVGIARAQQRQSSETSPATSAALSTGLTVTLLYTPTETLYAWPFNLSCPDAKGVCYETHSVHQGDGSVPRPPDGTMSTSLRVLADVIRCWMKIRRERSALEKRRGSDGSIASVLSTPGSSVDEVVDNDEVIDQIVDTLHLHQLTPLDRSVHLLRQKLPLQSPLELSWSSALSDDPQRGRATLDSSSSHGSDDDRDSHHRSDSSASSRASTIETSPEEYPQSKKASSPKLPKINTALPSAKSAVQAPVPQIRLLEATPQEAEYEERNRTLEKAITSASSRNSSFIGRNMDTVHEDDSEDVDYEATPTCDSGEVTFIKIHPCDRSEPEIPTSPKTASPRPSSSSPRPMASKTKLTSSPSATKVFFRDPFKGTSERISSKPSIRVETIEYGSPESLIVSSNKEASKSRSSRKPSFEGLRSMFGGRNKSP</sequence>
<evidence type="ECO:0000313" key="3">
    <source>
        <dbReference type="Proteomes" id="UP000324022"/>
    </source>
</evidence>
<keyword evidence="3" id="KW-1185">Reference proteome</keyword>
<evidence type="ECO:0000313" key="2">
    <source>
        <dbReference type="EMBL" id="SPO23177.1"/>
    </source>
</evidence>
<feature type="region of interest" description="Disordered" evidence="1">
    <location>
        <begin position="1"/>
        <end position="56"/>
    </location>
</feature>
<name>A0A5C3E0U5_9BASI</name>
<dbReference type="Proteomes" id="UP000324022">
    <property type="component" value="Unassembled WGS sequence"/>
</dbReference>
<dbReference type="AlphaFoldDB" id="A0A5C3E0U5"/>
<feature type="compositionally biased region" description="Polar residues" evidence="1">
    <location>
        <begin position="45"/>
        <end position="56"/>
    </location>
</feature>
<feature type="compositionally biased region" description="Acidic residues" evidence="1">
    <location>
        <begin position="367"/>
        <end position="376"/>
    </location>
</feature>
<organism evidence="2 3">
    <name type="scientific">Ustilago trichophora</name>
    <dbReference type="NCBI Taxonomy" id="86804"/>
    <lineage>
        <taxon>Eukaryota</taxon>
        <taxon>Fungi</taxon>
        <taxon>Dikarya</taxon>
        <taxon>Basidiomycota</taxon>
        <taxon>Ustilaginomycotina</taxon>
        <taxon>Ustilaginomycetes</taxon>
        <taxon>Ustilaginales</taxon>
        <taxon>Ustilaginaceae</taxon>
        <taxon>Ustilago</taxon>
    </lineage>
</organism>
<evidence type="ECO:0000256" key="1">
    <source>
        <dbReference type="SAM" id="MobiDB-lite"/>
    </source>
</evidence>
<feature type="compositionally biased region" description="Low complexity" evidence="1">
    <location>
        <begin position="404"/>
        <end position="424"/>
    </location>
</feature>
<gene>
    <name evidence="2" type="ORF">UTRI_01855</name>
</gene>
<feature type="compositionally biased region" description="Basic and acidic residues" evidence="1">
    <location>
        <begin position="437"/>
        <end position="450"/>
    </location>
</feature>
<dbReference type="EMBL" id="OOIN01000005">
    <property type="protein sequence ID" value="SPO23177.1"/>
    <property type="molecule type" value="Genomic_DNA"/>
</dbReference>
<reference evidence="2 3" key="1">
    <citation type="submission" date="2018-03" db="EMBL/GenBank/DDBJ databases">
        <authorList>
            <person name="Guldener U."/>
        </authorList>
    </citation>
    <scope>NUCLEOTIDE SEQUENCE [LARGE SCALE GENOMIC DNA]</scope>
    <source>
        <strain evidence="2 3">NBRC100155</strain>
    </source>
</reference>
<proteinExistence type="predicted"/>
<feature type="region of interest" description="Disordered" evidence="1">
    <location>
        <begin position="244"/>
        <end position="307"/>
    </location>
</feature>